<dbReference type="InterPro" id="IPR036188">
    <property type="entry name" value="FAD/NAD-bd_sf"/>
</dbReference>
<dbReference type="Pfam" id="PF01266">
    <property type="entry name" value="DAO"/>
    <property type="match status" value="1"/>
</dbReference>
<proteinExistence type="predicted"/>
<dbReference type="SUPFAM" id="SSF51905">
    <property type="entry name" value="FAD/NAD(P)-binding domain"/>
    <property type="match status" value="1"/>
</dbReference>
<reference evidence="5" key="1">
    <citation type="journal article" date="2019" name="Int. J. Syst. Evol. Microbiol.">
        <title>The Global Catalogue of Microorganisms (GCM) 10K type strain sequencing project: providing services to taxonomists for standard genome sequencing and annotation.</title>
        <authorList>
            <consortium name="The Broad Institute Genomics Platform"/>
            <consortium name="The Broad Institute Genome Sequencing Center for Infectious Disease"/>
            <person name="Wu L."/>
            <person name="Ma J."/>
        </authorList>
    </citation>
    <scope>NUCLEOTIDE SEQUENCE [LARGE SCALE GENOMIC DNA]</scope>
    <source>
        <strain evidence="5">JCM 9651</strain>
    </source>
</reference>
<evidence type="ECO:0000256" key="2">
    <source>
        <dbReference type="SAM" id="MobiDB-lite"/>
    </source>
</evidence>
<comment type="caution">
    <text evidence="4">The sequence shown here is derived from an EMBL/GenBank/DDBJ whole genome shotgun (WGS) entry which is preliminary data.</text>
</comment>
<name>A0ABP6SKE3_9ACTN</name>
<evidence type="ECO:0000256" key="1">
    <source>
        <dbReference type="ARBA" id="ARBA00023002"/>
    </source>
</evidence>
<dbReference type="Gene3D" id="3.30.9.10">
    <property type="entry name" value="D-Amino Acid Oxidase, subunit A, domain 2"/>
    <property type="match status" value="1"/>
</dbReference>
<sequence>MNDFLVIGGGIAGAAAGYFLGPRGRVTLLEAERTPGVHSTGRSAALFSEYYGNDCVRSLTRASRAFYETPPPGFAVAPLLTPRGVLALETPGTAELFEAAKESGAHAPQPVAELDRAQALRLCPVLWPGTFGRVLHRPGACDIDVDAAHQGFLRGLRSAGGTVVTDARVLGLERRHGRWYADTTAGEFSARVVVNAAGAWADEIARLAGVHPAGLVPRRRTAALAKLPPGIDATTWPMICDVAGTFYAKPEAGGLLLSPLDAEPAPPGDVRPDALDIALAVERLEAVTTLRIRHISHAWAGLRTAPADDTPVIGPDPVESGFCWHAGLGGYGIQTAPAAGALLAALAAGEAPPPELTSAVPGVTPARDRGQPL</sequence>
<keyword evidence="5" id="KW-1185">Reference proteome</keyword>
<evidence type="ECO:0000313" key="5">
    <source>
        <dbReference type="Proteomes" id="UP001499990"/>
    </source>
</evidence>
<dbReference type="RefSeq" id="WP_345043347.1">
    <property type="nucleotide sequence ID" value="NZ_BAAAYL010000001.1"/>
</dbReference>
<evidence type="ECO:0000259" key="3">
    <source>
        <dbReference type="Pfam" id="PF01266"/>
    </source>
</evidence>
<feature type="domain" description="FAD dependent oxidoreductase" evidence="3">
    <location>
        <begin position="3"/>
        <end position="346"/>
    </location>
</feature>
<dbReference type="Gene3D" id="3.50.50.60">
    <property type="entry name" value="FAD/NAD(P)-binding domain"/>
    <property type="match status" value="1"/>
</dbReference>
<accession>A0ABP6SKE3</accession>
<dbReference type="PANTHER" id="PTHR13847">
    <property type="entry name" value="SARCOSINE DEHYDROGENASE-RELATED"/>
    <property type="match status" value="1"/>
</dbReference>
<protein>
    <submittedName>
        <fullName evidence="4">FAD-dependent catabolic D-arginine dehydrogenase DauA</fullName>
    </submittedName>
</protein>
<dbReference type="PANTHER" id="PTHR13847:SF287">
    <property type="entry name" value="FAD-DEPENDENT OXIDOREDUCTASE DOMAIN-CONTAINING PROTEIN 1"/>
    <property type="match status" value="1"/>
</dbReference>
<dbReference type="Proteomes" id="UP001499990">
    <property type="component" value="Unassembled WGS sequence"/>
</dbReference>
<organism evidence="4 5">
    <name type="scientific">Streptomyces sannanensis</name>
    <dbReference type="NCBI Taxonomy" id="285536"/>
    <lineage>
        <taxon>Bacteria</taxon>
        <taxon>Bacillati</taxon>
        <taxon>Actinomycetota</taxon>
        <taxon>Actinomycetes</taxon>
        <taxon>Kitasatosporales</taxon>
        <taxon>Streptomycetaceae</taxon>
        <taxon>Streptomyces</taxon>
    </lineage>
</organism>
<gene>
    <name evidence="4" type="primary">dauA</name>
    <name evidence="4" type="ORF">GCM10020367_59470</name>
</gene>
<evidence type="ECO:0000313" key="4">
    <source>
        <dbReference type="EMBL" id="GAA3378739.1"/>
    </source>
</evidence>
<dbReference type="EMBL" id="BAAAYL010000001">
    <property type="protein sequence ID" value="GAA3378739.1"/>
    <property type="molecule type" value="Genomic_DNA"/>
</dbReference>
<dbReference type="InterPro" id="IPR006076">
    <property type="entry name" value="FAD-dep_OxRdtase"/>
</dbReference>
<feature type="region of interest" description="Disordered" evidence="2">
    <location>
        <begin position="352"/>
        <end position="373"/>
    </location>
</feature>
<keyword evidence="1" id="KW-0560">Oxidoreductase</keyword>